<keyword evidence="2" id="KW-0812">Transmembrane</keyword>
<sequence length="95" mass="10343">MICIRATSAITHVVLGQFKTCILLLGNYYVFGSNQGYTSICGAFTAIAGMSVYTYLNLRQKTSKTSPRQASSVPVSRLSKENGNKHDGNYGRESV</sequence>
<dbReference type="EnsemblPlants" id="QL02p064697:mrna">
    <property type="protein sequence ID" value="QL02p064697:mrna"/>
    <property type="gene ID" value="QL02p064697"/>
</dbReference>
<feature type="compositionally biased region" description="Basic and acidic residues" evidence="1">
    <location>
        <begin position="78"/>
        <end position="95"/>
    </location>
</feature>
<keyword evidence="2" id="KW-1133">Transmembrane helix</keyword>
<protein>
    <recommendedName>
        <fullName evidence="5">Sugar phosphate transporter domain-containing protein</fullName>
    </recommendedName>
</protein>
<dbReference type="InParanoid" id="A0A7N2KYV4"/>
<accession>A0A7N2KYV4</accession>
<evidence type="ECO:0008006" key="5">
    <source>
        <dbReference type="Google" id="ProtNLM"/>
    </source>
</evidence>
<evidence type="ECO:0000256" key="2">
    <source>
        <dbReference type="SAM" id="Phobius"/>
    </source>
</evidence>
<feature type="transmembrane region" description="Helical" evidence="2">
    <location>
        <begin position="37"/>
        <end position="58"/>
    </location>
</feature>
<dbReference type="Proteomes" id="UP000594261">
    <property type="component" value="Chromosome 2"/>
</dbReference>
<dbReference type="Gramene" id="QL02p064697:mrna">
    <property type="protein sequence ID" value="QL02p064697:mrna"/>
    <property type="gene ID" value="QL02p064697"/>
</dbReference>
<keyword evidence="4" id="KW-1185">Reference proteome</keyword>
<dbReference type="AlphaFoldDB" id="A0A7N2KYV4"/>
<feature type="compositionally biased region" description="Polar residues" evidence="1">
    <location>
        <begin position="60"/>
        <end position="74"/>
    </location>
</feature>
<reference evidence="3" key="2">
    <citation type="submission" date="2021-01" db="UniProtKB">
        <authorList>
            <consortium name="EnsemblPlants"/>
        </authorList>
    </citation>
    <scope>IDENTIFICATION</scope>
</reference>
<name>A0A7N2KYV4_QUELO</name>
<keyword evidence="2" id="KW-0472">Membrane</keyword>
<evidence type="ECO:0000256" key="1">
    <source>
        <dbReference type="SAM" id="MobiDB-lite"/>
    </source>
</evidence>
<evidence type="ECO:0000313" key="4">
    <source>
        <dbReference type="Proteomes" id="UP000594261"/>
    </source>
</evidence>
<proteinExistence type="predicted"/>
<reference evidence="4" key="1">
    <citation type="journal article" date="2016" name="G3 (Bethesda)">
        <title>First Draft Assembly and Annotation of the Genome of a California Endemic Oak Quercus lobata Nee (Fagaceae).</title>
        <authorList>
            <person name="Sork V.L."/>
            <person name="Fitz-Gibbon S.T."/>
            <person name="Puiu D."/>
            <person name="Crepeau M."/>
            <person name="Gugger P.F."/>
            <person name="Sherman R."/>
            <person name="Stevens K."/>
            <person name="Langley C.H."/>
            <person name="Pellegrini M."/>
            <person name="Salzberg S.L."/>
        </authorList>
    </citation>
    <scope>NUCLEOTIDE SEQUENCE [LARGE SCALE GENOMIC DNA]</scope>
    <source>
        <strain evidence="4">cv. SW786</strain>
    </source>
</reference>
<organism evidence="3 4">
    <name type="scientific">Quercus lobata</name>
    <name type="common">Valley oak</name>
    <dbReference type="NCBI Taxonomy" id="97700"/>
    <lineage>
        <taxon>Eukaryota</taxon>
        <taxon>Viridiplantae</taxon>
        <taxon>Streptophyta</taxon>
        <taxon>Embryophyta</taxon>
        <taxon>Tracheophyta</taxon>
        <taxon>Spermatophyta</taxon>
        <taxon>Magnoliopsida</taxon>
        <taxon>eudicotyledons</taxon>
        <taxon>Gunneridae</taxon>
        <taxon>Pentapetalae</taxon>
        <taxon>rosids</taxon>
        <taxon>fabids</taxon>
        <taxon>Fagales</taxon>
        <taxon>Fagaceae</taxon>
        <taxon>Quercus</taxon>
    </lineage>
</organism>
<feature type="region of interest" description="Disordered" evidence="1">
    <location>
        <begin position="60"/>
        <end position="95"/>
    </location>
</feature>
<feature type="transmembrane region" description="Helical" evidence="2">
    <location>
        <begin position="12"/>
        <end position="31"/>
    </location>
</feature>
<evidence type="ECO:0000313" key="3">
    <source>
        <dbReference type="EnsemblPlants" id="QL02p064697:mrna"/>
    </source>
</evidence>